<dbReference type="Gene3D" id="2.60.120.260">
    <property type="entry name" value="Galactose-binding domain-like"/>
    <property type="match status" value="1"/>
</dbReference>
<feature type="domain" description="Ricin B lectin" evidence="3">
    <location>
        <begin position="770"/>
        <end position="903"/>
    </location>
</feature>
<dbReference type="SMART" id="SM00458">
    <property type="entry name" value="RICIN"/>
    <property type="match status" value="1"/>
</dbReference>
<dbReference type="InterPro" id="IPR006103">
    <property type="entry name" value="Glyco_hydro_2_cat"/>
</dbReference>
<dbReference type="InterPro" id="IPR008979">
    <property type="entry name" value="Galactose-bd-like_sf"/>
</dbReference>
<dbReference type="Pfam" id="PF02837">
    <property type="entry name" value="Glyco_hydro_2_N"/>
    <property type="match status" value="1"/>
</dbReference>
<evidence type="ECO:0000256" key="1">
    <source>
        <dbReference type="ARBA" id="ARBA00007401"/>
    </source>
</evidence>
<comment type="similarity">
    <text evidence="1">Belongs to the glycosyl hydrolase 2 family.</text>
</comment>
<reference evidence="5" key="1">
    <citation type="journal article" date="2019" name="Int. J. Syst. Evol. Microbiol.">
        <title>The Global Catalogue of Microorganisms (GCM) 10K type strain sequencing project: providing services to taxonomists for standard genome sequencing and annotation.</title>
        <authorList>
            <consortium name="The Broad Institute Genomics Platform"/>
            <consortium name="The Broad Institute Genome Sequencing Center for Infectious Disease"/>
            <person name="Wu L."/>
            <person name="Ma J."/>
        </authorList>
    </citation>
    <scope>NUCLEOTIDE SEQUENCE [LARGE SCALE GENOMIC DNA]</scope>
    <source>
        <strain evidence="5">CGMCC 4.7132</strain>
    </source>
</reference>
<dbReference type="Pfam" id="PF14200">
    <property type="entry name" value="RicinB_lectin_2"/>
    <property type="match status" value="1"/>
</dbReference>
<dbReference type="InterPro" id="IPR035992">
    <property type="entry name" value="Ricin_B-like_lectins"/>
</dbReference>
<dbReference type="InterPro" id="IPR000772">
    <property type="entry name" value="Ricin_B_lectin"/>
</dbReference>
<feature type="signal peptide" evidence="2">
    <location>
        <begin position="1"/>
        <end position="36"/>
    </location>
</feature>
<gene>
    <name evidence="4" type="ORF">ACFO60_05810</name>
</gene>
<proteinExistence type="inferred from homology"/>
<dbReference type="Pfam" id="PF00703">
    <property type="entry name" value="Glyco_hydro_2"/>
    <property type="match status" value="1"/>
</dbReference>
<dbReference type="PROSITE" id="PS50231">
    <property type="entry name" value="RICIN_B_LECTIN"/>
    <property type="match status" value="1"/>
</dbReference>
<evidence type="ECO:0000313" key="5">
    <source>
        <dbReference type="Proteomes" id="UP001596004"/>
    </source>
</evidence>
<evidence type="ECO:0000259" key="3">
    <source>
        <dbReference type="SMART" id="SM00458"/>
    </source>
</evidence>
<dbReference type="Gene3D" id="2.80.10.50">
    <property type="match status" value="3"/>
</dbReference>
<dbReference type="SUPFAM" id="SSF51445">
    <property type="entry name" value="(Trans)glycosidases"/>
    <property type="match status" value="1"/>
</dbReference>
<dbReference type="Proteomes" id="UP001596004">
    <property type="component" value="Unassembled WGS sequence"/>
</dbReference>
<organism evidence="4 5">
    <name type="scientific">Sphaerisporangium dianthi</name>
    <dbReference type="NCBI Taxonomy" id="1436120"/>
    <lineage>
        <taxon>Bacteria</taxon>
        <taxon>Bacillati</taxon>
        <taxon>Actinomycetota</taxon>
        <taxon>Actinomycetes</taxon>
        <taxon>Streptosporangiales</taxon>
        <taxon>Streptosporangiaceae</taxon>
        <taxon>Sphaerisporangium</taxon>
    </lineage>
</organism>
<dbReference type="PANTHER" id="PTHR42732">
    <property type="entry name" value="BETA-GALACTOSIDASE"/>
    <property type="match status" value="1"/>
</dbReference>
<dbReference type="Gene3D" id="3.20.20.80">
    <property type="entry name" value="Glycosidases"/>
    <property type="match status" value="1"/>
</dbReference>
<dbReference type="CDD" id="cd00161">
    <property type="entry name" value="beta-trefoil_Ricin-like"/>
    <property type="match status" value="1"/>
</dbReference>
<sequence length="905" mass="96029">MKRSDPSSRPRRTASRWPAVVAALLVATIGAQPAVAAQRSAPSESTASESTATAAAAAGDIDGFTAGNAAVASVDLAGTWSFTPAGRATTSIKVPGGGWYKQGFTDVSQAVYSRTVTVPDSGQPQSAWIEFGAVNHQATLSVDGRVVATQTTAFTPSKFDISAYAAPGTTHTISVDVKGRGALKASNGRYLVPDAAEWSEAVPQGIYRSAFLRVYPAVYVSDTFVRTSVANQTLGYDMWVTNTSTSARSVTVTGELSSDGGGTFSYPALPSRTVTVGARSTAKVTVDSVAWNLGSASYWWPNVPYRSGYRAQLHRLKVHAATDDGRTSDATYRFGFREATQNGEYYYINGVRANFRGDNLQGADYDRINNGGKGDAFDTLPGFLPPSSGNGGWPQAVDNYQRLNYNVVRIHQEPASPYMLDVADEMGLMVIDEVAIRGSQSGQDWITGHDNMVNHARALVLRDRNHPAVIRWSQNNEPNQSGQDSEQFEKDLYAAMNGADGTRPIIVELGVGANLNMYPGMTYANFAVISHYVDGFGRYGEGLITVNGRPEGEGEYIWPACNNKQGFEWFATATLAKRGKGAADLRPYTLLSAWASVVPGVRSTDFTPEEGGHPIYGADNLPDPWSNPQIQRVQAAFNPVAAVDLPYWSASGASDSNGTFPLPQAVPTYARNATVTRNITVFNDDFADTSVGFTWTARLDAPNGAVVASGSTTLTVPLGSRVTQPVSFTTPASGSRVYLQLSTTKSGSPVFTDAVEYFNLSGGGGSGPAPGTYRIVNRNSGKPLAVAGNSTADGAKVVQQSGSATWTIATTSDGSYTLKYVPTGKMLDVNAGSSTAGLQLQQWTANGGTNQMWYLRSTGSGYYTIVSRNSGLVADVSGASTSDGAQVVQWAANGGNNQQWQLTQS</sequence>
<dbReference type="RefSeq" id="WP_380837902.1">
    <property type="nucleotide sequence ID" value="NZ_JBHSFP010000002.1"/>
</dbReference>
<name>A0ABV9CCN2_9ACTN</name>
<dbReference type="EMBL" id="JBHSFP010000002">
    <property type="protein sequence ID" value="MFC4530269.1"/>
    <property type="molecule type" value="Genomic_DNA"/>
</dbReference>
<keyword evidence="5" id="KW-1185">Reference proteome</keyword>
<dbReference type="Gene3D" id="2.60.40.10">
    <property type="entry name" value="Immunoglobulins"/>
    <property type="match status" value="1"/>
</dbReference>
<dbReference type="InterPro" id="IPR006102">
    <property type="entry name" value="Ig-like_GH2"/>
</dbReference>
<dbReference type="PANTHER" id="PTHR42732:SF1">
    <property type="entry name" value="BETA-MANNOSIDASE"/>
    <property type="match status" value="1"/>
</dbReference>
<dbReference type="InterPro" id="IPR017853">
    <property type="entry name" value="GH"/>
</dbReference>
<dbReference type="SUPFAM" id="SSF49785">
    <property type="entry name" value="Galactose-binding domain-like"/>
    <property type="match status" value="1"/>
</dbReference>
<feature type="chain" id="PRO_5047106897" evidence="2">
    <location>
        <begin position="37"/>
        <end position="905"/>
    </location>
</feature>
<protein>
    <submittedName>
        <fullName evidence="4">RICIN domain-containing protein</fullName>
    </submittedName>
</protein>
<dbReference type="InterPro" id="IPR006104">
    <property type="entry name" value="Glyco_hydro_2_N"/>
</dbReference>
<dbReference type="InterPro" id="IPR051913">
    <property type="entry name" value="GH2_Domain-Containing"/>
</dbReference>
<keyword evidence="2" id="KW-0732">Signal</keyword>
<accession>A0ABV9CCN2</accession>
<dbReference type="InterPro" id="IPR013783">
    <property type="entry name" value="Ig-like_fold"/>
</dbReference>
<evidence type="ECO:0000313" key="4">
    <source>
        <dbReference type="EMBL" id="MFC4530269.1"/>
    </source>
</evidence>
<dbReference type="Pfam" id="PF02836">
    <property type="entry name" value="Glyco_hydro_2_C"/>
    <property type="match status" value="1"/>
</dbReference>
<comment type="caution">
    <text evidence="4">The sequence shown here is derived from an EMBL/GenBank/DDBJ whole genome shotgun (WGS) entry which is preliminary data.</text>
</comment>
<evidence type="ECO:0000256" key="2">
    <source>
        <dbReference type="SAM" id="SignalP"/>
    </source>
</evidence>
<dbReference type="SUPFAM" id="SSF50370">
    <property type="entry name" value="Ricin B-like lectins"/>
    <property type="match status" value="1"/>
</dbReference>